<proteinExistence type="predicted"/>
<dbReference type="PROSITE" id="PS51125">
    <property type="entry name" value="NHL"/>
    <property type="match status" value="3"/>
</dbReference>
<feature type="repeat" description="NHL" evidence="2">
    <location>
        <begin position="387"/>
        <end position="418"/>
    </location>
</feature>
<dbReference type="Pfam" id="PF13676">
    <property type="entry name" value="TIR_2"/>
    <property type="match status" value="1"/>
</dbReference>
<dbReference type="Gene3D" id="3.40.50.10140">
    <property type="entry name" value="Toll/interleukin-1 receptor homology (TIR) domain"/>
    <property type="match status" value="1"/>
</dbReference>
<dbReference type="GO" id="GO:0007165">
    <property type="term" value="P:signal transduction"/>
    <property type="evidence" value="ECO:0007669"/>
    <property type="project" value="InterPro"/>
</dbReference>
<name>A0A819LJZ9_9BILA</name>
<comment type="caution">
    <text evidence="4">The sequence shown here is derived from an EMBL/GenBank/DDBJ whole genome shotgun (WGS) entry which is preliminary data.</text>
</comment>
<dbReference type="Gene3D" id="2.40.10.500">
    <property type="match status" value="1"/>
</dbReference>
<dbReference type="Pfam" id="PF01436">
    <property type="entry name" value="NHL"/>
    <property type="match status" value="4"/>
</dbReference>
<reference evidence="4" key="1">
    <citation type="submission" date="2021-02" db="EMBL/GenBank/DDBJ databases">
        <authorList>
            <person name="Nowell W R."/>
        </authorList>
    </citation>
    <scope>NUCLEOTIDE SEQUENCE</scope>
</reference>
<dbReference type="InterPro" id="IPR000157">
    <property type="entry name" value="TIR_dom"/>
</dbReference>
<dbReference type="SUPFAM" id="SSF52200">
    <property type="entry name" value="Toll/Interleukin receptor TIR domain"/>
    <property type="match status" value="1"/>
</dbReference>
<sequence length="473" mass="53023">MATSGKKHVMLSYQWDKKSTVLEIYDNLSAQGYAVWMDVKGGMRENLQVSMADGVENSCAVVCFLTQAYQDSKNCRKEFTYAEELGKTIIPVYMESKWKPSSWLGVNLAGALYIKGSSLSIESLTAAIIERLRVSSSNQNTRNNTNNDSTISTATVLKNPITTNEISTQSQIKQEPKNKYQQSGITVAGGNGKGHELNQLSQPRGMFIDNDKSIFIADYENHRIVKWKLNSNIGEIIAGGNGKGKQNTQLNQPVDLIFDKETNSFIISDNGNGRVIRYFDQNPTKQQTLIPLIYCSGLAIDKNGSVYVSDWQNHQIRRQKREDAKVGELVAGENGQGNRLNQLNEPRNIFIDEDYSLYISDEKNHRVMKWKKDAKVGELVAGGNGQGNSLKQLSHPQGVVVDHLGQIYVADERNHRVVRWCEGDDEGEIVVGGNGFGTQSNQLNYPRGLSFDNEENLYVVDQNNHRIQKYEKI</sequence>
<dbReference type="AlphaFoldDB" id="A0A819LJZ9"/>
<dbReference type="PANTHER" id="PTHR46270:SF2">
    <property type="entry name" value="TIR DOMAIN-CONTAINING PROTEIN"/>
    <property type="match status" value="1"/>
</dbReference>
<feature type="domain" description="TIR" evidence="3">
    <location>
        <begin position="9"/>
        <end position="113"/>
    </location>
</feature>
<dbReference type="InterPro" id="IPR001258">
    <property type="entry name" value="NHL_repeat"/>
</dbReference>
<dbReference type="InterPro" id="IPR011042">
    <property type="entry name" value="6-blade_b-propeller_TolB-like"/>
</dbReference>
<protein>
    <recommendedName>
        <fullName evidence="3">TIR domain-containing protein</fullName>
    </recommendedName>
</protein>
<feature type="repeat" description="NHL" evidence="2">
    <location>
        <begin position="436"/>
        <end position="473"/>
    </location>
</feature>
<evidence type="ECO:0000256" key="2">
    <source>
        <dbReference type="PROSITE-ProRule" id="PRU00504"/>
    </source>
</evidence>
<dbReference type="InterPro" id="IPR035897">
    <property type="entry name" value="Toll_tir_struct_dom_sf"/>
</dbReference>
<keyword evidence="1" id="KW-0677">Repeat</keyword>
<organism evidence="4 5">
    <name type="scientific">Adineta steineri</name>
    <dbReference type="NCBI Taxonomy" id="433720"/>
    <lineage>
        <taxon>Eukaryota</taxon>
        <taxon>Metazoa</taxon>
        <taxon>Spiralia</taxon>
        <taxon>Gnathifera</taxon>
        <taxon>Rotifera</taxon>
        <taxon>Eurotatoria</taxon>
        <taxon>Bdelloidea</taxon>
        <taxon>Adinetida</taxon>
        <taxon>Adinetidae</taxon>
        <taxon>Adineta</taxon>
    </lineage>
</organism>
<evidence type="ECO:0000313" key="4">
    <source>
        <dbReference type="EMBL" id="CAF3967184.1"/>
    </source>
</evidence>
<dbReference type="PANTHER" id="PTHR46270">
    <property type="entry name" value="ARMADILLO-TYPE FOLD-RELATED"/>
    <property type="match status" value="1"/>
</dbReference>
<dbReference type="Gene3D" id="2.120.10.30">
    <property type="entry name" value="TolB, C-terminal domain"/>
    <property type="match status" value="2"/>
</dbReference>
<dbReference type="Proteomes" id="UP000663881">
    <property type="component" value="Unassembled WGS sequence"/>
</dbReference>
<dbReference type="SUPFAM" id="SSF101898">
    <property type="entry name" value="NHL repeat"/>
    <property type="match status" value="1"/>
</dbReference>
<gene>
    <name evidence="4" type="ORF">OKA104_LOCUS27886</name>
</gene>
<evidence type="ECO:0000256" key="1">
    <source>
        <dbReference type="ARBA" id="ARBA00022737"/>
    </source>
</evidence>
<dbReference type="CDD" id="cd05819">
    <property type="entry name" value="NHL"/>
    <property type="match status" value="1"/>
</dbReference>
<evidence type="ECO:0000259" key="3">
    <source>
        <dbReference type="Pfam" id="PF13676"/>
    </source>
</evidence>
<feature type="repeat" description="NHL" evidence="2">
    <location>
        <begin position="193"/>
        <end position="230"/>
    </location>
</feature>
<accession>A0A819LJZ9</accession>
<dbReference type="EMBL" id="CAJOAY010002626">
    <property type="protein sequence ID" value="CAF3967184.1"/>
    <property type="molecule type" value="Genomic_DNA"/>
</dbReference>
<evidence type="ECO:0000313" key="5">
    <source>
        <dbReference type="Proteomes" id="UP000663881"/>
    </source>
</evidence>